<dbReference type="PIRSF" id="PIRSF005572">
    <property type="entry name" value="NifS"/>
    <property type="match status" value="1"/>
</dbReference>
<reference evidence="15 16" key="1">
    <citation type="submission" date="2016-09" db="EMBL/GenBank/DDBJ databases">
        <title>Rhizobium oryziradicis sp. nov., isolated from the root of rice.</title>
        <authorList>
            <person name="Zhao J."/>
            <person name="Zhang X."/>
        </authorList>
    </citation>
    <scope>NUCLEOTIDE SEQUENCE [LARGE SCALE GENOMIC DNA]</scope>
    <source>
        <strain evidence="15 16">14971</strain>
    </source>
</reference>
<comment type="cofactor">
    <cofactor evidence="1 12">
        <name>pyridoxal 5'-phosphate</name>
        <dbReference type="ChEBI" id="CHEBI:597326"/>
    </cofactor>
</comment>
<evidence type="ECO:0000313" key="15">
    <source>
        <dbReference type="EMBL" id="OLP52058.1"/>
    </source>
</evidence>
<keyword evidence="16" id="KW-1185">Reference proteome</keyword>
<dbReference type="OrthoDB" id="9808002at2"/>
<feature type="domain" description="Aminotransferase class V" evidence="13">
    <location>
        <begin position="5"/>
        <end position="369"/>
    </location>
</feature>
<dbReference type="SUPFAM" id="SSF53383">
    <property type="entry name" value="PLP-dependent transferases"/>
    <property type="match status" value="1"/>
</dbReference>
<evidence type="ECO:0000256" key="1">
    <source>
        <dbReference type="ARBA" id="ARBA00001933"/>
    </source>
</evidence>
<evidence type="ECO:0000256" key="6">
    <source>
        <dbReference type="ARBA" id="ARBA00022679"/>
    </source>
</evidence>
<reference evidence="14 17" key="2">
    <citation type="submission" date="2020-08" db="EMBL/GenBank/DDBJ databases">
        <title>Genomic Encyclopedia of Type Strains, Phase IV (KMG-IV): sequencing the most valuable type-strain genomes for metagenomic binning, comparative biology and taxonomic classification.</title>
        <authorList>
            <person name="Goeker M."/>
        </authorList>
    </citation>
    <scope>NUCLEOTIDE SEQUENCE [LARGE SCALE GENOMIC DNA]</scope>
    <source>
        <strain evidence="14 17">DSM 100021</strain>
    </source>
</reference>
<evidence type="ECO:0000256" key="2">
    <source>
        <dbReference type="ARBA" id="ARBA00003120"/>
    </source>
</evidence>
<evidence type="ECO:0000259" key="13">
    <source>
        <dbReference type="Pfam" id="PF00266"/>
    </source>
</evidence>
<sequence length="391" mass="40318">MIDRIYMDWNATAPLLEEARDAMLAALSMPGNPSSVHGEGRAARTLVEKARRQVAGLVGADPAHVIFTATATEAANFVLSPRYRMGRSLLTIGRVYVSAIEHPAVRQGGRFAPDCIVEIPVTRAGVVDLDALGALLADHPAELGMPLVAVMLANNETGIIQPVEAVAKLVRQKGGLLLVDAVQAAGRIAIDMAALDVDFLILSAHKLGGPKGAGAVIARGEALMPEPLVKGGGQEKGHRGGTENLAAIAGFGAAAEYATNDLINRNLEIAALRDALEKGMRSMADDLVIHGAGERRIGNTSFFTLPRLKAETGQIAFDLEGVALSAGAACSSGKVGQSHVLTAMGLDAGVGGLRLSIGTATTLAEIERVVAVFGKIAGRRQASAAAGGRAA</sequence>
<dbReference type="InterPro" id="IPR015424">
    <property type="entry name" value="PyrdxlP-dep_Trfase"/>
</dbReference>
<dbReference type="PROSITE" id="PS00595">
    <property type="entry name" value="AA_TRANSFER_CLASS_5"/>
    <property type="match status" value="1"/>
</dbReference>
<dbReference type="RefSeq" id="WP_075612824.1">
    <property type="nucleotide sequence ID" value="NZ_JACIED010000008.1"/>
</dbReference>
<evidence type="ECO:0000256" key="12">
    <source>
        <dbReference type="RuleBase" id="RU004504"/>
    </source>
</evidence>
<evidence type="ECO:0000256" key="3">
    <source>
        <dbReference type="ARBA" id="ARBA00006490"/>
    </source>
</evidence>
<dbReference type="EMBL" id="JACIED010000008">
    <property type="protein sequence ID" value="MBB4010350.1"/>
    <property type="molecule type" value="Genomic_DNA"/>
</dbReference>
<dbReference type="InterPro" id="IPR020578">
    <property type="entry name" value="Aminotrans_V_PyrdxlP_BS"/>
</dbReference>
<evidence type="ECO:0000256" key="11">
    <source>
        <dbReference type="ARBA" id="ARBA00050776"/>
    </source>
</evidence>
<gene>
    <name evidence="15" type="ORF">BJF91_09975</name>
    <name evidence="14" type="ORF">GGQ71_004651</name>
</gene>
<accession>A0A1Q9AB11</accession>
<evidence type="ECO:0000313" key="14">
    <source>
        <dbReference type="EMBL" id="MBB4010350.1"/>
    </source>
</evidence>
<organism evidence="15 16">
    <name type="scientific">Allorhizobium taibaishanense</name>
    <dbReference type="NCBI Taxonomy" id="887144"/>
    <lineage>
        <taxon>Bacteria</taxon>
        <taxon>Pseudomonadati</taxon>
        <taxon>Pseudomonadota</taxon>
        <taxon>Alphaproteobacteria</taxon>
        <taxon>Hyphomicrobiales</taxon>
        <taxon>Rhizobiaceae</taxon>
        <taxon>Rhizobium/Agrobacterium group</taxon>
        <taxon>Allorhizobium</taxon>
    </lineage>
</organism>
<evidence type="ECO:0000256" key="7">
    <source>
        <dbReference type="ARBA" id="ARBA00022723"/>
    </source>
</evidence>
<dbReference type="InterPro" id="IPR015421">
    <property type="entry name" value="PyrdxlP-dep_Trfase_major"/>
</dbReference>
<dbReference type="GO" id="GO:0031071">
    <property type="term" value="F:cysteine desulfurase activity"/>
    <property type="evidence" value="ECO:0007669"/>
    <property type="project" value="UniProtKB-EC"/>
</dbReference>
<evidence type="ECO:0000256" key="5">
    <source>
        <dbReference type="ARBA" id="ARBA00013558"/>
    </source>
</evidence>
<evidence type="ECO:0000256" key="9">
    <source>
        <dbReference type="ARBA" id="ARBA00023004"/>
    </source>
</evidence>
<keyword evidence="9" id="KW-0408">Iron</keyword>
<keyword evidence="7" id="KW-0479">Metal-binding</keyword>
<dbReference type="PANTHER" id="PTHR11601:SF34">
    <property type="entry name" value="CYSTEINE DESULFURASE"/>
    <property type="match status" value="1"/>
</dbReference>
<dbReference type="GO" id="GO:0046872">
    <property type="term" value="F:metal ion binding"/>
    <property type="evidence" value="ECO:0007669"/>
    <property type="project" value="UniProtKB-KW"/>
</dbReference>
<dbReference type="PANTHER" id="PTHR11601">
    <property type="entry name" value="CYSTEINE DESULFURYLASE FAMILY MEMBER"/>
    <property type="match status" value="1"/>
</dbReference>
<comment type="catalytic activity">
    <reaction evidence="11">
        <text>(sulfur carrier)-H + L-cysteine = (sulfur carrier)-SH + L-alanine</text>
        <dbReference type="Rhea" id="RHEA:43892"/>
        <dbReference type="Rhea" id="RHEA-COMP:14737"/>
        <dbReference type="Rhea" id="RHEA-COMP:14739"/>
        <dbReference type="ChEBI" id="CHEBI:29917"/>
        <dbReference type="ChEBI" id="CHEBI:35235"/>
        <dbReference type="ChEBI" id="CHEBI:57972"/>
        <dbReference type="ChEBI" id="CHEBI:64428"/>
        <dbReference type="EC" id="2.8.1.7"/>
    </reaction>
</comment>
<dbReference type="Gene3D" id="3.90.1150.10">
    <property type="entry name" value="Aspartate Aminotransferase, domain 1"/>
    <property type="match status" value="1"/>
</dbReference>
<comment type="similarity">
    <text evidence="3">Belongs to the class-V pyridoxal-phosphate-dependent aminotransferase family. NifS/IscS subfamily.</text>
</comment>
<evidence type="ECO:0000313" key="17">
    <source>
        <dbReference type="Proteomes" id="UP000544107"/>
    </source>
</evidence>
<proteinExistence type="inferred from homology"/>
<comment type="caution">
    <text evidence="15">The sequence shown here is derived from an EMBL/GenBank/DDBJ whole genome shotgun (WGS) entry which is preliminary data.</text>
</comment>
<dbReference type="EC" id="2.8.1.7" evidence="4"/>
<keyword evidence="10" id="KW-0411">Iron-sulfur</keyword>
<evidence type="ECO:0000256" key="10">
    <source>
        <dbReference type="ARBA" id="ARBA00023014"/>
    </source>
</evidence>
<evidence type="ECO:0000256" key="4">
    <source>
        <dbReference type="ARBA" id="ARBA00012239"/>
    </source>
</evidence>
<dbReference type="Gene3D" id="1.10.260.50">
    <property type="match status" value="1"/>
</dbReference>
<keyword evidence="8" id="KW-0663">Pyridoxal phosphate</keyword>
<dbReference type="Proteomes" id="UP000185598">
    <property type="component" value="Unassembled WGS sequence"/>
</dbReference>
<keyword evidence="6 14" id="KW-0808">Transferase</keyword>
<dbReference type="AlphaFoldDB" id="A0A1Q9AB11"/>
<evidence type="ECO:0000256" key="8">
    <source>
        <dbReference type="ARBA" id="ARBA00022898"/>
    </source>
</evidence>
<dbReference type="EMBL" id="MKIN01000017">
    <property type="protein sequence ID" value="OLP52058.1"/>
    <property type="molecule type" value="Genomic_DNA"/>
</dbReference>
<protein>
    <recommendedName>
        <fullName evidence="5">Cysteine desulfurase</fullName>
        <ecNumber evidence="4">2.8.1.7</ecNumber>
    </recommendedName>
</protein>
<dbReference type="STRING" id="887144.BJF91_09975"/>
<comment type="function">
    <text evidence="2">Catalyzes the removal of elemental sulfur atoms from cysteine to produce alanine. Seems to participate in the biosynthesis of the nitrogenase metalloclusters by providing the inorganic sulfur required for the Fe-S core formation.</text>
</comment>
<dbReference type="InterPro" id="IPR015422">
    <property type="entry name" value="PyrdxlP-dep_Trfase_small"/>
</dbReference>
<evidence type="ECO:0000313" key="16">
    <source>
        <dbReference type="Proteomes" id="UP000185598"/>
    </source>
</evidence>
<dbReference type="GO" id="GO:0051536">
    <property type="term" value="F:iron-sulfur cluster binding"/>
    <property type="evidence" value="ECO:0007669"/>
    <property type="project" value="UniProtKB-KW"/>
</dbReference>
<dbReference type="Proteomes" id="UP000544107">
    <property type="component" value="Unassembled WGS sequence"/>
</dbReference>
<dbReference type="InterPro" id="IPR016454">
    <property type="entry name" value="Cysteine_dSase"/>
</dbReference>
<dbReference type="Gene3D" id="3.40.640.10">
    <property type="entry name" value="Type I PLP-dependent aspartate aminotransferase-like (Major domain)"/>
    <property type="match status" value="1"/>
</dbReference>
<dbReference type="InterPro" id="IPR000192">
    <property type="entry name" value="Aminotrans_V_dom"/>
</dbReference>
<name>A0A1Q9AB11_9HYPH</name>
<dbReference type="Pfam" id="PF00266">
    <property type="entry name" value="Aminotran_5"/>
    <property type="match status" value="1"/>
</dbReference>